<evidence type="ECO:0000313" key="3">
    <source>
        <dbReference type="Proteomes" id="UP001158576"/>
    </source>
</evidence>
<dbReference type="EMBL" id="OU015568">
    <property type="protein sequence ID" value="CAG5090132.1"/>
    <property type="molecule type" value="Genomic_DNA"/>
</dbReference>
<name>A0ABN7S4V5_OIKDI</name>
<sequence length="99" mass="11303">MLEEEIEDKDILIKTMKAEKDAVLNEVKKLANTPNKLTELRALVEKSLEEKDATNKENPFTLQDVKKLLSVWKSHNTTVMVQECIDLADKLQDPVKPQA</sequence>
<dbReference type="Proteomes" id="UP001158576">
    <property type="component" value="Chromosome PAR"/>
</dbReference>
<proteinExistence type="predicted"/>
<keyword evidence="3" id="KW-1185">Reference proteome</keyword>
<organism evidence="2 3">
    <name type="scientific">Oikopleura dioica</name>
    <name type="common">Tunicate</name>
    <dbReference type="NCBI Taxonomy" id="34765"/>
    <lineage>
        <taxon>Eukaryota</taxon>
        <taxon>Metazoa</taxon>
        <taxon>Chordata</taxon>
        <taxon>Tunicata</taxon>
        <taxon>Appendicularia</taxon>
        <taxon>Copelata</taxon>
        <taxon>Oikopleuridae</taxon>
        <taxon>Oikopleura</taxon>
    </lineage>
</organism>
<reference evidence="2 3" key="1">
    <citation type="submission" date="2021-04" db="EMBL/GenBank/DDBJ databases">
        <authorList>
            <person name="Bliznina A."/>
        </authorList>
    </citation>
    <scope>NUCLEOTIDE SEQUENCE [LARGE SCALE GENOMIC DNA]</scope>
</reference>
<protein>
    <submittedName>
        <fullName evidence="2">Oidioi.mRNA.OKI2018_I69.PAR.g12473.t1.cds</fullName>
    </submittedName>
</protein>
<keyword evidence="1" id="KW-0175">Coiled coil</keyword>
<evidence type="ECO:0000313" key="2">
    <source>
        <dbReference type="EMBL" id="CAG5090132.1"/>
    </source>
</evidence>
<feature type="coiled-coil region" evidence="1">
    <location>
        <begin position="13"/>
        <end position="57"/>
    </location>
</feature>
<accession>A0ABN7S4V5</accession>
<evidence type="ECO:0000256" key="1">
    <source>
        <dbReference type="SAM" id="Coils"/>
    </source>
</evidence>
<gene>
    <name evidence="2" type="ORF">OKIOD_LOCUS4031</name>
</gene>